<dbReference type="PANTHER" id="PTHR33928:SF2">
    <property type="entry name" value="PECTATE LYASE SUPERFAMILY PROTEIN DOMAIN-CONTAINING PROTEIN-RELATED"/>
    <property type="match status" value="1"/>
</dbReference>
<evidence type="ECO:0000256" key="5">
    <source>
        <dbReference type="SAM" id="MobiDB-lite"/>
    </source>
</evidence>
<evidence type="ECO:0000256" key="4">
    <source>
        <dbReference type="PROSITE-ProRule" id="PRU01240"/>
    </source>
</evidence>
<dbReference type="GO" id="GO:0004650">
    <property type="term" value="F:polygalacturonase activity"/>
    <property type="evidence" value="ECO:0007669"/>
    <property type="project" value="InterPro"/>
</dbReference>
<feature type="compositionally biased region" description="Pro residues" evidence="5">
    <location>
        <begin position="2006"/>
        <end position="2018"/>
    </location>
</feature>
<evidence type="ECO:0000256" key="3">
    <source>
        <dbReference type="ARBA" id="ARBA00022825"/>
    </source>
</evidence>
<dbReference type="PANTHER" id="PTHR33928">
    <property type="entry name" value="POLYGALACTURONASE QRT3"/>
    <property type="match status" value="1"/>
</dbReference>
<sequence length="2158" mass="234036">MRMRPPWVLLGVLPPLASAQEYRGVIEEAKPQWRVPEYGAQPGPDYMVDNTDNYWGVAPDKGSKSGPVWSESGSFEGYMADSLNEAPDIPVAVVNHTFIDVDGNATVVEMESELFRLADNGWWLPELSGYGKQPIVGGDYQFFRNVKSYGATGGGEEDDAEAINAAIEDGNRCGRECGNTFAQGAIIYFPPGVYKICTPIIQLYFTQFFGNPHDMPVIKGCDTFKGIALIDTDPYIEGGNGANWYINQNQFFRGIRHMRFDLTEMPKSTNDQDQDLVPTGIHWQVSQACSLQNLIFEMPEATDDEKPTHVGIFMENGSGGFVSDLVFRGGNIGWRAGSQQYTVINLKFENCLTAVQMIWDWGFNWQRVQIDGAAIGFNISGAGGIDGQGIGSVSIIDSTIRNVDTAILTHSGPNSPNIVIDNLEMSGVGATVRDATTDSVILASASRIELWAIGKRYNGYEGTSTSGPVDAPPKPSSLLDEDGKLFYRAKPQYEDFAVGQFRIATEHGCSNDGTGDNTNSINKFLRDAQSAGQIAYFPAGIYRVGGTVLIPTGSRVVGAAWSQIQGAGAYFSDIRNPRVVVQVGIKGDVGTMEITDMKFNVQGATAGAIVLEWNVKAVRKGAAAMWDSHVRVGGATGSDLDVATCPKFEFNEACICAALLFHVTPQANGYFENVWIWLADHDNDMVVTDSPDKLVNQISIYAARGTLIESEGPSWFYGTGSEHTVLYQYQLYGAKDIYLGHIQTETPYYQPVPVAPLPFEDGREFPGDPSFESCTTIGCQEAWGLRIINSENIFLHSAGMYSFFQEYYQDCLDTFDCQERLFEVKGSKSVALFNMFTVATVEIASGINGGAIMQEDGNQRGFTTEISVWIPLEGDDEFDVVYVGPEVWEEPAVTCPASCILVFPTSELGSTTVISPPPYETSVEYGAMDTTTISGQVITTFITTITTITITVDPITTDGIPYSNINVTQGETSTDLTVYPSLSIPPIPVPLPDGEGGTTTRTLQLPPWPDMTRGPPESWGNGPGDTAGTVSGEFRTPFVTTVTASGATVITLSFPSVVTASPIQCPPQSEIVFATPRTTITTVCAESTNINLRFTCPPTRVVTFLGPSTAVFTADCALATSFEHSPSEGGGDFDEGAPDPTDPDRPPEITEPLPTWTDYPPGQIETVEEDVEDEDDDDGVGFLTPCNLWFFNICIVFPGIRIGGLRWILPPGVYPGPLPPPVRLPTPWILPPPPISWPPITVGRDGKVTYSQSGECETATASICSTGVTLSISTSGTTTRTVTATTSDCEEIRGCGLRDTDITVTTTKTPDSCPLPTPAAKREEPEAGEELERRQIDALPPPGCPDVAIIYPADNGNVGRIVQILNEAGFTVGSDARQYRQIGSTSTQFTLYFWVSYLDADTKKALENSGATEHVYYPRQWNAGVGPWDPHEGFEDESLAAAAARQLDRDLVSEDALENEAELELKVNVTRTAVEDEGTPTVLKARAPTVDSNVRIYHLAQVSLARGQVWKQPGTGVRTGPSWNYRLDDVDVGNANQWVYVVSETGYWAAHPEFMGNNRVSTLYPQGPNYGVNPMTLNPGDARFGHGSAVIAAVNGLTLGLCKTCNVRLVPSGGAFAMNMPANRFGDRLAERVLQQLSAIYDEIQANPGRIGRSVINMSWGIQVRRMPRAFFSTWFRMLKRLEDDCGVVIVAAAGNDATGPGQPPTGYPQRFADPSESRNFGHLPNMIVVGATDINIVRAVYSYEAPWITTFGPGTIYAPETSVAPPYQYKHGTSFAAPQVAALVAYYRAIPSPWQAELTQPANVKKLIRLFHRRLAVRPENDANGNPIVINPRDRRPLIWNGQVRDVLPNQQILERSCLRDYNDQTWAGRTICPTINPTLSQQPDNGQTVDPCGPGTGGNPRMRKRYLRTQRQDGGTCPLIPDPSPGSGGGGNNGQTVSFTSGPQPSPTCSAAGACGGTLCEGFWCNPRPTGVPPDYHDPKDPNSSGATASTRTVSDPPEGTFEPTPPSSVPPPPPSTTSQRPTTTAPPPPPPNPPARFVLFVLSELSISNPMGPWTWDRDWLVFSSLVSGPGIDMCWDRAHESIDAGGTTASNPGFPPDFDFDMDGRSCRYRGSKSSLGSLECDGVRNIRCMEEDFTDFCPPLNNPTMVARVICEW</sequence>
<keyword evidence="2" id="KW-0378">Hydrolase</keyword>
<dbReference type="CDD" id="cd00306">
    <property type="entry name" value="Peptidases_S8_S53"/>
    <property type="match status" value="1"/>
</dbReference>
<proteinExistence type="inferred from homology"/>
<comment type="caution">
    <text evidence="4">Lacks conserved residue(s) required for the propagation of feature annotation.</text>
</comment>
<feature type="domain" description="Peptidase S8/S53" evidence="7">
    <location>
        <begin position="1545"/>
        <end position="1809"/>
    </location>
</feature>
<dbReference type="EMBL" id="JAGPXD010000005">
    <property type="protein sequence ID" value="KAH7354246.1"/>
    <property type="molecule type" value="Genomic_DNA"/>
</dbReference>
<dbReference type="GO" id="GO:0006508">
    <property type="term" value="P:proteolysis"/>
    <property type="evidence" value="ECO:0007669"/>
    <property type="project" value="UniProtKB-KW"/>
</dbReference>
<dbReference type="Pfam" id="PF12708">
    <property type="entry name" value="Pect-lyase_RHGA_epim"/>
    <property type="match status" value="2"/>
</dbReference>
<comment type="caution">
    <text evidence="9">The sequence shown here is derived from an EMBL/GenBank/DDBJ whole genome shotgun (WGS) entry which is preliminary data.</text>
</comment>
<dbReference type="CDD" id="cd23668">
    <property type="entry name" value="GH55_beta13glucanase-like"/>
    <property type="match status" value="1"/>
</dbReference>
<dbReference type="Gene3D" id="3.40.50.200">
    <property type="entry name" value="Peptidase S8/S53 domain"/>
    <property type="match status" value="1"/>
</dbReference>
<gene>
    <name evidence="9" type="ORF">B0T11DRAFT_125702</name>
</gene>
<dbReference type="InterPro" id="IPR011050">
    <property type="entry name" value="Pectin_lyase_fold/virulence"/>
</dbReference>
<dbReference type="InterPro" id="IPR012334">
    <property type="entry name" value="Pectin_lyas_fold"/>
</dbReference>
<dbReference type="InterPro" id="IPR039279">
    <property type="entry name" value="QRT3-like"/>
</dbReference>
<feature type="domain" description="Rhamnogalacturonase A/B/Epimerase-like pectate lyase" evidence="8">
    <location>
        <begin position="143"/>
        <end position="377"/>
    </location>
</feature>
<dbReference type="InterPro" id="IPR000209">
    <property type="entry name" value="Peptidase_S8/S53_dom"/>
</dbReference>
<dbReference type="SUPFAM" id="SSF51126">
    <property type="entry name" value="Pectin lyase-like"/>
    <property type="match status" value="2"/>
</dbReference>
<feature type="compositionally biased region" description="Polar residues" evidence="5">
    <location>
        <begin position="1984"/>
        <end position="1996"/>
    </location>
</feature>
<keyword evidence="6" id="KW-0732">Signal</keyword>
<dbReference type="Proteomes" id="UP000813385">
    <property type="component" value="Unassembled WGS sequence"/>
</dbReference>
<protein>
    <submittedName>
        <fullName evidence="9">Pectate lyase superfamily protein-domain-containing protein</fullName>
    </submittedName>
</protein>
<feature type="region of interest" description="Disordered" evidence="5">
    <location>
        <begin position="1976"/>
        <end position="2035"/>
    </location>
</feature>
<dbReference type="GO" id="GO:0016829">
    <property type="term" value="F:lyase activity"/>
    <property type="evidence" value="ECO:0007669"/>
    <property type="project" value="UniProtKB-KW"/>
</dbReference>
<feature type="compositionally biased region" description="Polar residues" evidence="5">
    <location>
        <begin position="1937"/>
        <end position="1951"/>
    </location>
</feature>
<feature type="compositionally biased region" description="Basic and acidic residues" evidence="5">
    <location>
        <begin position="1320"/>
        <end position="1330"/>
    </location>
</feature>
<name>A0A8K0X1H2_9PEZI</name>
<feature type="chain" id="PRO_5035426669" evidence="6">
    <location>
        <begin position="20"/>
        <end position="2158"/>
    </location>
</feature>
<keyword evidence="10" id="KW-1185">Reference proteome</keyword>
<dbReference type="Pfam" id="PF00082">
    <property type="entry name" value="Peptidase_S8"/>
    <property type="match status" value="1"/>
</dbReference>
<feature type="region of interest" description="Disordered" evidence="5">
    <location>
        <begin position="1307"/>
        <end position="1330"/>
    </location>
</feature>
<feature type="compositionally biased region" description="Polar residues" evidence="5">
    <location>
        <begin position="1879"/>
        <end position="1890"/>
    </location>
</feature>
<feature type="region of interest" description="Disordered" evidence="5">
    <location>
        <begin position="989"/>
        <end position="1010"/>
    </location>
</feature>
<evidence type="ECO:0000313" key="9">
    <source>
        <dbReference type="EMBL" id="KAH7354246.1"/>
    </source>
</evidence>
<dbReference type="OrthoDB" id="1046782at2759"/>
<evidence type="ECO:0000256" key="1">
    <source>
        <dbReference type="ARBA" id="ARBA00022670"/>
    </source>
</evidence>
<dbReference type="Gene3D" id="2.160.20.10">
    <property type="entry name" value="Single-stranded right-handed beta-helix, Pectin lyase-like"/>
    <property type="match status" value="2"/>
</dbReference>
<feature type="domain" description="Rhamnogalacturonase A/B/Epimerase-like pectate lyase" evidence="8">
    <location>
        <begin position="503"/>
        <end position="570"/>
    </location>
</feature>
<keyword evidence="3" id="KW-0720">Serine protease</keyword>
<keyword evidence="9" id="KW-0456">Lyase</keyword>
<evidence type="ECO:0000259" key="7">
    <source>
        <dbReference type="Pfam" id="PF00082"/>
    </source>
</evidence>
<comment type="similarity">
    <text evidence="4">Belongs to the peptidase S8 family.</text>
</comment>
<dbReference type="SUPFAM" id="SSF52743">
    <property type="entry name" value="Subtilisin-like"/>
    <property type="match status" value="1"/>
</dbReference>
<feature type="signal peptide" evidence="6">
    <location>
        <begin position="1"/>
        <end position="19"/>
    </location>
</feature>
<dbReference type="PROSITE" id="PS00138">
    <property type="entry name" value="SUBTILASE_SER"/>
    <property type="match status" value="1"/>
</dbReference>
<organism evidence="9 10">
    <name type="scientific">Plectosphaerella cucumerina</name>
    <dbReference type="NCBI Taxonomy" id="40658"/>
    <lineage>
        <taxon>Eukaryota</taxon>
        <taxon>Fungi</taxon>
        <taxon>Dikarya</taxon>
        <taxon>Ascomycota</taxon>
        <taxon>Pezizomycotina</taxon>
        <taxon>Sordariomycetes</taxon>
        <taxon>Hypocreomycetidae</taxon>
        <taxon>Glomerellales</taxon>
        <taxon>Plectosphaerellaceae</taxon>
        <taxon>Plectosphaerella</taxon>
    </lineage>
</organism>
<feature type="region of interest" description="Disordered" evidence="5">
    <location>
        <begin position="1123"/>
        <end position="1161"/>
    </location>
</feature>
<dbReference type="PROSITE" id="PS51892">
    <property type="entry name" value="SUBTILASE"/>
    <property type="match status" value="1"/>
</dbReference>
<evidence type="ECO:0000313" key="10">
    <source>
        <dbReference type="Proteomes" id="UP000813385"/>
    </source>
</evidence>
<evidence type="ECO:0000259" key="8">
    <source>
        <dbReference type="Pfam" id="PF12708"/>
    </source>
</evidence>
<dbReference type="InterPro" id="IPR024535">
    <property type="entry name" value="RHGA/B-epi-like_pectate_lyase"/>
</dbReference>
<evidence type="ECO:0000256" key="2">
    <source>
        <dbReference type="ARBA" id="ARBA00022801"/>
    </source>
</evidence>
<dbReference type="GO" id="GO:0004252">
    <property type="term" value="F:serine-type endopeptidase activity"/>
    <property type="evidence" value="ECO:0007669"/>
    <property type="project" value="InterPro"/>
</dbReference>
<dbReference type="InterPro" id="IPR036852">
    <property type="entry name" value="Peptidase_S8/S53_dom_sf"/>
</dbReference>
<keyword evidence="1" id="KW-0645">Protease</keyword>
<reference evidence="9" key="1">
    <citation type="journal article" date="2021" name="Nat. Commun.">
        <title>Genetic determinants of endophytism in the Arabidopsis root mycobiome.</title>
        <authorList>
            <person name="Mesny F."/>
            <person name="Miyauchi S."/>
            <person name="Thiergart T."/>
            <person name="Pickel B."/>
            <person name="Atanasova L."/>
            <person name="Karlsson M."/>
            <person name="Huettel B."/>
            <person name="Barry K.W."/>
            <person name="Haridas S."/>
            <person name="Chen C."/>
            <person name="Bauer D."/>
            <person name="Andreopoulos W."/>
            <person name="Pangilinan J."/>
            <person name="LaButti K."/>
            <person name="Riley R."/>
            <person name="Lipzen A."/>
            <person name="Clum A."/>
            <person name="Drula E."/>
            <person name="Henrissat B."/>
            <person name="Kohler A."/>
            <person name="Grigoriev I.V."/>
            <person name="Martin F.M."/>
            <person name="Hacquard S."/>
        </authorList>
    </citation>
    <scope>NUCLEOTIDE SEQUENCE</scope>
    <source>
        <strain evidence="9">MPI-CAGE-AT-0016</strain>
    </source>
</reference>
<evidence type="ECO:0000256" key="6">
    <source>
        <dbReference type="SAM" id="SignalP"/>
    </source>
</evidence>
<dbReference type="InterPro" id="IPR023828">
    <property type="entry name" value="Peptidase_S8_Ser-AS"/>
</dbReference>
<feature type="region of interest" description="Disordered" evidence="5">
    <location>
        <begin position="1879"/>
        <end position="1953"/>
    </location>
</feature>
<accession>A0A8K0X1H2</accession>